<reference evidence="1" key="1">
    <citation type="submission" date="2021-03" db="EMBL/GenBank/DDBJ databases">
        <title>novel species isolated from a fishpond in China.</title>
        <authorList>
            <person name="Lu H."/>
            <person name="Cai Z."/>
        </authorList>
    </citation>
    <scope>NUCLEOTIDE SEQUENCE</scope>
    <source>
        <strain evidence="1">JCM 30855</strain>
    </source>
</reference>
<comment type="caution">
    <text evidence="1">The sequence shown here is derived from an EMBL/GenBank/DDBJ whole genome shotgun (WGS) entry which is preliminary data.</text>
</comment>
<dbReference type="PANTHER" id="PTHR30348">
    <property type="entry name" value="UNCHARACTERIZED PROTEIN YECE"/>
    <property type="match status" value="1"/>
</dbReference>
<organism evidence="1 2">
    <name type="scientific">Bowmanella dokdonensis</name>
    <dbReference type="NCBI Taxonomy" id="751969"/>
    <lineage>
        <taxon>Bacteria</taxon>
        <taxon>Pseudomonadati</taxon>
        <taxon>Pseudomonadota</taxon>
        <taxon>Gammaproteobacteria</taxon>
        <taxon>Alteromonadales</taxon>
        <taxon>Alteromonadaceae</taxon>
        <taxon>Bowmanella</taxon>
    </lineage>
</organism>
<dbReference type="InterPro" id="IPR002763">
    <property type="entry name" value="DUF72"/>
</dbReference>
<dbReference type="AlphaFoldDB" id="A0A939IR93"/>
<evidence type="ECO:0000313" key="2">
    <source>
        <dbReference type="Proteomes" id="UP000664654"/>
    </source>
</evidence>
<protein>
    <submittedName>
        <fullName evidence="1">DUF72 domain-containing protein</fullName>
    </submittedName>
</protein>
<accession>A0A939IR93</accession>
<dbReference type="PANTHER" id="PTHR30348:SF9">
    <property type="entry name" value="UPF0759 PROTEIN YECE"/>
    <property type="match status" value="1"/>
</dbReference>
<dbReference type="EMBL" id="JAFKCV010000025">
    <property type="protein sequence ID" value="MBN7827715.1"/>
    <property type="molecule type" value="Genomic_DNA"/>
</dbReference>
<proteinExistence type="predicted"/>
<gene>
    <name evidence="1" type="ORF">J0A66_20960</name>
</gene>
<keyword evidence="2" id="KW-1185">Reference proteome</keyword>
<name>A0A939IR93_9ALTE</name>
<dbReference type="Pfam" id="PF01904">
    <property type="entry name" value="DUF72"/>
    <property type="match status" value="1"/>
</dbReference>
<dbReference type="InterPro" id="IPR036520">
    <property type="entry name" value="UPF0759_sf"/>
</dbReference>
<dbReference type="Gene3D" id="3.20.20.410">
    <property type="entry name" value="Protein of unknown function UPF0759"/>
    <property type="match status" value="1"/>
</dbReference>
<dbReference type="SUPFAM" id="SSF117396">
    <property type="entry name" value="TM1631-like"/>
    <property type="match status" value="1"/>
</dbReference>
<dbReference type="RefSeq" id="WP_206575824.1">
    <property type="nucleotide sequence ID" value="NZ_JAFKCV010000025.1"/>
</dbReference>
<evidence type="ECO:0000313" key="1">
    <source>
        <dbReference type="EMBL" id="MBN7827715.1"/>
    </source>
</evidence>
<sequence length="286" mass="33266">MQQYNGQLMTGCPMWHQDGWRGRWFPADSRPEQSLMHYSRVFNTVEGNTSFYQLPSAASIERWRQAVPEHFRFCFKFHQSISHHNMLMGVEQLCQDFLDRFEPLQDKIGCFMLQLSASFSPEHLPRLAAFLTRLPGRYRYGVEVRHPAFFAKGEHERRFNRLLMDHGVNRVIMDTRPLFAAAGSDGLLGEVKQKKPRLPVNVIATGDTPVVRFVGHPQLPANRPFYQSWQQKIDQWIEQGKTPYLFFHMPDNEQAPWLAEQCLEDWPGCPPFRISLPSQAAQSSLF</sequence>
<dbReference type="Proteomes" id="UP000664654">
    <property type="component" value="Unassembled WGS sequence"/>
</dbReference>